<dbReference type="HOGENOM" id="CLU_009273_3_3_9"/>
<gene>
    <name evidence="8" type="ORF">HMPREF0083_04295</name>
</gene>
<evidence type="ECO:0000256" key="4">
    <source>
        <dbReference type="ARBA" id="ARBA00022723"/>
    </source>
</evidence>
<dbReference type="RefSeq" id="WP_021623572.1">
    <property type="nucleotide sequence ID" value="NZ_KE952869.1"/>
</dbReference>
<dbReference type="AlphaFoldDB" id="U1Y9Y1"/>
<keyword evidence="4" id="KW-0479">Metal-binding</keyword>
<comment type="caution">
    <text evidence="8">The sequence shown here is derived from an EMBL/GenBank/DDBJ whole genome shotgun (WGS) entry which is preliminary data.</text>
</comment>
<dbReference type="PROSITE" id="PS51918">
    <property type="entry name" value="RADICAL_SAM"/>
    <property type="match status" value="1"/>
</dbReference>
<sequence>MPTMRLSNYIDFEVDGRPYLFHGLTGTIIALDDVAADIVSFAKQNGERVGDSMIFEAEAYFGQTNGQKNHRQALQELVYLEILQYEGKSPEQGFTLTPPAPRHTERMPVKTLVMHLVNECNLRCTYCYAGDGEYGAPKKYLSREVAEQAVRFLMENSYEEKEVTLVLFGGEPFLNWEVLKHLVEYGSEQGRIWGKKVNYSLTTNGTLLSEEKVRFLEQYRVGVSVSMDGTKEAHDRHRLFAGGQGSYEKISRNVFQLIEGHRSAPVGSRVTVSKGFEKVEKSLVHLLAKGFYEVGFAPVTETDDRLALDEQDMRDLLEQFEDIADLYIDYAVNDRYLGFSNLTNLLKELHIGTNKAYGCGAGLGFFAVSPDGGLYLCHRFNEDERFKLGDIYEGVNRQRQRDLLDELHVDRKESCTTCALKHICSGGCYYEAMERQGDYRRPNAHYCDWMHEWITVGLVTYVRIMEKNPAFLDRIAGIGKEGCVSN</sequence>
<keyword evidence="5" id="KW-0408">Iron</keyword>
<dbReference type="EMBL" id="AWSJ01000259">
    <property type="protein sequence ID" value="ERI07626.1"/>
    <property type="molecule type" value="Genomic_DNA"/>
</dbReference>
<evidence type="ECO:0000259" key="7">
    <source>
        <dbReference type="PROSITE" id="PS51918"/>
    </source>
</evidence>
<dbReference type="SUPFAM" id="SSF102114">
    <property type="entry name" value="Radical SAM enzymes"/>
    <property type="match status" value="1"/>
</dbReference>
<dbReference type="Pfam" id="PF04055">
    <property type="entry name" value="Radical_SAM"/>
    <property type="match status" value="1"/>
</dbReference>
<organism evidence="8 9">
    <name type="scientific">Aneurinibacillus aneurinilyticus ATCC 12856</name>
    <dbReference type="NCBI Taxonomy" id="649747"/>
    <lineage>
        <taxon>Bacteria</taxon>
        <taxon>Bacillati</taxon>
        <taxon>Bacillota</taxon>
        <taxon>Bacilli</taxon>
        <taxon>Bacillales</taxon>
        <taxon>Paenibacillaceae</taxon>
        <taxon>Aneurinibacillus group</taxon>
        <taxon>Aneurinibacillus</taxon>
    </lineage>
</organism>
<dbReference type="STRING" id="649747.HMPREF0083_04295"/>
<dbReference type="SFLD" id="SFLDG01067">
    <property type="entry name" value="SPASM/twitch_domain_containing"/>
    <property type="match status" value="1"/>
</dbReference>
<protein>
    <submittedName>
        <fullName evidence="8">Putative quinohemoprotein amine dehydrogenase maturation protein</fullName>
    </submittedName>
</protein>
<evidence type="ECO:0000256" key="1">
    <source>
        <dbReference type="ARBA" id="ARBA00001966"/>
    </source>
</evidence>
<evidence type="ECO:0000313" key="8">
    <source>
        <dbReference type="EMBL" id="ERI07626.1"/>
    </source>
</evidence>
<dbReference type="InterPro" id="IPR023867">
    <property type="entry name" value="Sulphatase_maturase_rSAM"/>
</dbReference>
<keyword evidence="6" id="KW-0411">Iron-sulfur</keyword>
<dbReference type="InterPro" id="IPR007197">
    <property type="entry name" value="rSAM"/>
</dbReference>
<evidence type="ECO:0000256" key="6">
    <source>
        <dbReference type="ARBA" id="ARBA00023014"/>
    </source>
</evidence>
<name>U1Y9Y1_ANEAE</name>
<dbReference type="SFLD" id="SFLDG01386">
    <property type="entry name" value="main_SPASM_domain-containing"/>
    <property type="match status" value="1"/>
</dbReference>
<dbReference type="PROSITE" id="PS01305">
    <property type="entry name" value="MOAA_NIFB_PQQE"/>
    <property type="match status" value="1"/>
</dbReference>
<dbReference type="PANTHER" id="PTHR43273:SF8">
    <property type="entry name" value="RADICAL SAM DOMAIN PROTEIN"/>
    <property type="match status" value="1"/>
</dbReference>
<dbReference type="GeneID" id="92840808"/>
<reference evidence="8 9" key="1">
    <citation type="submission" date="2013-08" db="EMBL/GenBank/DDBJ databases">
        <authorList>
            <person name="Weinstock G."/>
            <person name="Sodergren E."/>
            <person name="Wylie T."/>
            <person name="Fulton L."/>
            <person name="Fulton R."/>
            <person name="Fronick C."/>
            <person name="O'Laughlin M."/>
            <person name="Godfrey J."/>
            <person name="Miner T."/>
            <person name="Herter B."/>
            <person name="Appelbaum E."/>
            <person name="Cordes M."/>
            <person name="Lek S."/>
            <person name="Wollam A."/>
            <person name="Pepin K.H."/>
            <person name="Palsikar V.B."/>
            <person name="Mitreva M."/>
            <person name="Wilson R.K."/>
        </authorList>
    </citation>
    <scope>NUCLEOTIDE SEQUENCE [LARGE SCALE GENOMIC DNA]</scope>
    <source>
        <strain evidence="8 9">ATCC 12856</strain>
    </source>
</reference>
<comment type="cofactor">
    <cofactor evidence="1">
        <name>[4Fe-4S] cluster</name>
        <dbReference type="ChEBI" id="CHEBI:49883"/>
    </cofactor>
</comment>
<evidence type="ECO:0000256" key="5">
    <source>
        <dbReference type="ARBA" id="ARBA00023004"/>
    </source>
</evidence>
<dbReference type="GO" id="GO:0046872">
    <property type="term" value="F:metal ion binding"/>
    <property type="evidence" value="ECO:0007669"/>
    <property type="project" value="UniProtKB-KW"/>
</dbReference>
<dbReference type="InterPro" id="IPR058240">
    <property type="entry name" value="rSAM_sf"/>
</dbReference>
<dbReference type="eggNOG" id="COG0641">
    <property type="taxonomic scope" value="Bacteria"/>
</dbReference>
<keyword evidence="3" id="KW-0949">S-adenosyl-L-methionine</keyword>
<dbReference type="SFLD" id="SFLDS00029">
    <property type="entry name" value="Radical_SAM"/>
    <property type="match status" value="1"/>
</dbReference>
<dbReference type="CDD" id="cd01335">
    <property type="entry name" value="Radical_SAM"/>
    <property type="match status" value="1"/>
</dbReference>
<dbReference type="InterPro" id="IPR013785">
    <property type="entry name" value="Aldolase_TIM"/>
</dbReference>
<dbReference type="GO" id="GO:0016491">
    <property type="term" value="F:oxidoreductase activity"/>
    <property type="evidence" value="ECO:0007669"/>
    <property type="project" value="InterPro"/>
</dbReference>
<dbReference type="PATRIC" id="fig|649747.3.peg.3894"/>
<evidence type="ECO:0000256" key="3">
    <source>
        <dbReference type="ARBA" id="ARBA00022691"/>
    </source>
</evidence>
<keyword evidence="9" id="KW-1185">Reference proteome</keyword>
<dbReference type="InterPro" id="IPR023885">
    <property type="entry name" value="4Fe4S-binding_SPASM_dom"/>
</dbReference>
<evidence type="ECO:0000313" key="9">
    <source>
        <dbReference type="Proteomes" id="UP000016511"/>
    </source>
</evidence>
<dbReference type="Gene3D" id="3.20.20.70">
    <property type="entry name" value="Aldolase class I"/>
    <property type="match status" value="1"/>
</dbReference>
<dbReference type="SFLD" id="SFLDG01072">
    <property type="entry name" value="dehydrogenase_like"/>
    <property type="match status" value="1"/>
</dbReference>
<dbReference type="PANTHER" id="PTHR43273">
    <property type="entry name" value="ANAEROBIC SULFATASE-MATURATING ENZYME HOMOLOG ASLB-RELATED"/>
    <property type="match status" value="1"/>
</dbReference>
<accession>U1Y9Y1</accession>
<feature type="domain" description="Radical SAM core" evidence="7">
    <location>
        <begin position="106"/>
        <end position="340"/>
    </location>
</feature>
<keyword evidence="2" id="KW-0004">4Fe-4S</keyword>
<evidence type="ECO:0000256" key="2">
    <source>
        <dbReference type="ARBA" id="ARBA00022485"/>
    </source>
</evidence>
<proteinExistence type="predicted"/>
<dbReference type="InterPro" id="IPR000385">
    <property type="entry name" value="MoaA_NifB_PqqE_Fe-S-bd_CS"/>
</dbReference>
<dbReference type="SFLD" id="SFLDG01384">
    <property type="entry name" value="thioether_bond_formation_requi"/>
    <property type="match status" value="1"/>
</dbReference>
<dbReference type="NCBIfam" id="TIGR04085">
    <property type="entry name" value="rSAM_more_4Fe4S"/>
    <property type="match status" value="1"/>
</dbReference>
<dbReference type="Proteomes" id="UP000016511">
    <property type="component" value="Unassembled WGS sequence"/>
</dbReference>
<dbReference type="GO" id="GO:0051539">
    <property type="term" value="F:4 iron, 4 sulfur cluster binding"/>
    <property type="evidence" value="ECO:0007669"/>
    <property type="project" value="UniProtKB-KW"/>
</dbReference>